<comment type="caution">
    <text evidence="3">The sequence shown here is derived from an EMBL/GenBank/DDBJ whole genome shotgun (WGS) entry which is preliminary data.</text>
</comment>
<feature type="region of interest" description="Disordered" evidence="1">
    <location>
        <begin position="1"/>
        <end position="87"/>
    </location>
</feature>
<gene>
    <name evidence="3" type="ORF">BG011_000351</name>
</gene>
<reference evidence="3" key="1">
    <citation type="journal article" date="2020" name="Fungal Divers.">
        <title>Resolving the Mortierellaceae phylogeny through synthesis of multi-gene phylogenetics and phylogenomics.</title>
        <authorList>
            <person name="Vandepol N."/>
            <person name="Liber J."/>
            <person name="Desiro A."/>
            <person name="Na H."/>
            <person name="Kennedy M."/>
            <person name="Barry K."/>
            <person name="Grigoriev I.V."/>
            <person name="Miller A.N."/>
            <person name="O'Donnell K."/>
            <person name="Stajich J.E."/>
            <person name="Bonito G."/>
        </authorList>
    </citation>
    <scope>NUCLEOTIDE SEQUENCE</scope>
    <source>
        <strain evidence="3">KOD948</strain>
    </source>
</reference>
<dbReference type="AlphaFoldDB" id="A0A9P6QA02"/>
<feature type="compositionally biased region" description="Low complexity" evidence="1">
    <location>
        <begin position="1"/>
        <end position="14"/>
    </location>
</feature>
<sequence>MLVSVLSSLSVSAQSPPPGPQPGSGADPGAAAVASLGNNPTKTQDPNSNLATITSSSNGHTLTTEPSTITVIGGTKPAPQSFPTTSAVPKAPQSVIVIQSTTYGNVLPAAAPVDDHVETHLRNHRASSDGRGRLSAPAFVWSFMATSMVLVVMVPIGLV</sequence>
<evidence type="ECO:0000313" key="4">
    <source>
        <dbReference type="Proteomes" id="UP000726737"/>
    </source>
</evidence>
<keyword evidence="4" id="KW-1185">Reference proteome</keyword>
<evidence type="ECO:0000256" key="2">
    <source>
        <dbReference type="SAM" id="Phobius"/>
    </source>
</evidence>
<dbReference type="OrthoDB" id="2447669at2759"/>
<feature type="transmembrane region" description="Helical" evidence="2">
    <location>
        <begin position="138"/>
        <end position="158"/>
    </location>
</feature>
<accession>A0A9P6QA02</accession>
<feature type="compositionally biased region" description="Low complexity" evidence="1">
    <location>
        <begin position="23"/>
        <end position="35"/>
    </location>
</feature>
<dbReference type="EMBL" id="JAAAJA010000107">
    <property type="protein sequence ID" value="KAG0262076.1"/>
    <property type="molecule type" value="Genomic_DNA"/>
</dbReference>
<dbReference type="Proteomes" id="UP000726737">
    <property type="component" value="Unassembled WGS sequence"/>
</dbReference>
<keyword evidence="2" id="KW-1133">Transmembrane helix</keyword>
<protein>
    <submittedName>
        <fullName evidence="3">Uncharacterized protein</fullName>
    </submittedName>
</protein>
<evidence type="ECO:0000256" key="1">
    <source>
        <dbReference type="SAM" id="MobiDB-lite"/>
    </source>
</evidence>
<name>A0A9P6QA02_9FUNG</name>
<evidence type="ECO:0000313" key="3">
    <source>
        <dbReference type="EMBL" id="KAG0262076.1"/>
    </source>
</evidence>
<organism evidence="3 4">
    <name type="scientific">Mortierella polycephala</name>
    <dbReference type="NCBI Taxonomy" id="41804"/>
    <lineage>
        <taxon>Eukaryota</taxon>
        <taxon>Fungi</taxon>
        <taxon>Fungi incertae sedis</taxon>
        <taxon>Mucoromycota</taxon>
        <taxon>Mortierellomycotina</taxon>
        <taxon>Mortierellomycetes</taxon>
        <taxon>Mortierellales</taxon>
        <taxon>Mortierellaceae</taxon>
        <taxon>Mortierella</taxon>
    </lineage>
</organism>
<proteinExistence type="predicted"/>
<keyword evidence="2" id="KW-0472">Membrane</keyword>
<keyword evidence="2" id="KW-0812">Transmembrane</keyword>
<feature type="compositionally biased region" description="Polar residues" evidence="1">
    <location>
        <begin position="36"/>
        <end position="70"/>
    </location>
</feature>